<keyword evidence="1" id="KW-0812">Transmembrane</keyword>
<comment type="caution">
    <text evidence="3">The sequence shown here is derived from an EMBL/GenBank/DDBJ whole genome shotgun (WGS) entry which is preliminary data.</text>
</comment>
<dbReference type="Proteomes" id="UP000054729">
    <property type="component" value="Unassembled WGS sequence"/>
</dbReference>
<reference evidence="3 4" key="1">
    <citation type="submission" date="2015-11" db="EMBL/GenBank/DDBJ databases">
        <title>Genomic analysis of 38 Legionella species identifies large and diverse effector repertoires.</title>
        <authorList>
            <person name="Burstein D."/>
            <person name="Amaro F."/>
            <person name="Zusman T."/>
            <person name="Lifshitz Z."/>
            <person name="Cohen O."/>
            <person name="Gilbert J.A."/>
            <person name="Pupko T."/>
            <person name="Shuman H.A."/>
            <person name="Segal G."/>
        </authorList>
    </citation>
    <scope>NUCLEOTIDE SEQUENCE [LARGE SCALE GENOMIC DNA]</scope>
    <source>
        <strain evidence="3 4">ATCC 51914</strain>
    </source>
</reference>
<evidence type="ECO:0000313" key="4">
    <source>
        <dbReference type="Proteomes" id="UP000054729"/>
    </source>
</evidence>
<organism evidence="3 4">
    <name type="scientific">Legionella waltersii</name>
    <dbReference type="NCBI Taxonomy" id="66969"/>
    <lineage>
        <taxon>Bacteria</taxon>
        <taxon>Pseudomonadati</taxon>
        <taxon>Pseudomonadota</taxon>
        <taxon>Gammaproteobacteria</taxon>
        <taxon>Legionellales</taxon>
        <taxon>Legionellaceae</taxon>
        <taxon>Legionella</taxon>
    </lineage>
</organism>
<evidence type="ECO:0000259" key="2">
    <source>
        <dbReference type="Pfam" id="PF13231"/>
    </source>
</evidence>
<proteinExistence type="predicted"/>
<feature type="transmembrane region" description="Helical" evidence="1">
    <location>
        <begin position="133"/>
        <end position="152"/>
    </location>
</feature>
<feature type="domain" description="Glycosyltransferase RgtA/B/C/D-like" evidence="2">
    <location>
        <begin position="93"/>
        <end position="244"/>
    </location>
</feature>
<dbReference type="EMBL" id="LNZB01000006">
    <property type="protein sequence ID" value="KTD82750.1"/>
    <property type="molecule type" value="Genomic_DNA"/>
</dbReference>
<protein>
    <recommendedName>
        <fullName evidence="2">Glycosyltransferase RgtA/B/C/D-like domain-containing protein</fullName>
    </recommendedName>
</protein>
<sequence>MLEFSKEKGIKKSIYAYSTLLILPLLGSIYIISRLLYLDADIPWWDISYYCQIDELYYTTYAFQLFQGIDHRLVNYISGDYINGTNLIEQLFTYISLVFLGNNYYGLRMPSVFLGAFSLITLYLIFKKRFGVYIAFFSGFIFIACSGFLLATRIAEPSIFKIGFMFLVLYLLNGRKEHQKYSLFLDLGIGFVVGFSVFFVYPTNFFIIPSAIAVYLFSPRSLKQGVFNKNNVMLISGIVLSLISYIIFLYLFIEMDFDFYSILTPRLYNPKKVHFLLHSYHTIISILEDSSFFKNSYFKILFEVAIVFCILKIIVNSLWLGVFAFKKDNPKKVLRNYLILKSSDSKFQTDIIMFMFFSFLVGQTLFLNDYPQRKLIILFPFVLYISAYFIYSVKDKLNKYFPKLQFLFTCVTSIMLSFIIILDIKISYNIVYKAPTFDYKTAMESLNKKDLDLVVGGWSFGFRLYNNFHTAINKCSYWYQKRSEYYSLINSLSKQFVNVKVIEYMNDEIKNDLYRIGFTPEKVILKSTDKSYPDVAIYRQIGTD</sequence>
<accession>A0A0W1AN85</accession>
<keyword evidence="1" id="KW-0472">Membrane</keyword>
<feature type="transmembrane region" description="Helical" evidence="1">
    <location>
        <begin position="158"/>
        <end position="174"/>
    </location>
</feature>
<gene>
    <name evidence="3" type="ORF">Lwal_0228</name>
</gene>
<feature type="transmembrane region" description="Helical" evidence="1">
    <location>
        <begin position="300"/>
        <end position="325"/>
    </location>
</feature>
<feature type="transmembrane region" description="Helical" evidence="1">
    <location>
        <begin position="351"/>
        <end position="368"/>
    </location>
</feature>
<evidence type="ECO:0000313" key="3">
    <source>
        <dbReference type="EMBL" id="KTD82750.1"/>
    </source>
</evidence>
<dbReference type="AlphaFoldDB" id="A0A0W1AN85"/>
<name>A0A0W1AN85_9GAMM</name>
<dbReference type="OrthoDB" id="2083776at2"/>
<dbReference type="PATRIC" id="fig|66969.6.peg.252"/>
<feature type="transmembrane region" description="Helical" evidence="1">
    <location>
        <begin position="405"/>
        <end position="424"/>
    </location>
</feature>
<feature type="transmembrane region" description="Helical" evidence="1">
    <location>
        <begin position="14"/>
        <end position="37"/>
    </location>
</feature>
<evidence type="ECO:0000256" key="1">
    <source>
        <dbReference type="SAM" id="Phobius"/>
    </source>
</evidence>
<feature type="transmembrane region" description="Helical" evidence="1">
    <location>
        <begin position="234"/>
        <end position="253"/>
    </location>
</feature>
<dbReference type="STRING" id="66969.Lwal_0228"/>
<dbReference type="RefSeq" id="WP_058479098.1">
    <property type="nucleotide sequence ID" value="NZ_CAAAIQ010000003.1"/>
</dbReference>
<feature type="transmembrane region" description="Helical" evidence="1">
    <location>
        <begin position="181"/>
        <end position="199"/>
    </location>
</feature>
<keyword evidence="1" id="KW-1133">Transmembrane helix</keyword>
<keyword evidence="4" id="KW-1185">Reference proteome</keyword>
<feature type="transmembrane region" description="Helical" evidence="1">
    <location>
        <begin position="107"/>
        <end position="126"/>
    </location>
</feature>
<dbReference type="InterPro" id="IPR038731">
    <property type="entry name" value="RgtA/B/C-like"/>
</dbReference>
<feature type="transmembrane region" description="Helical" evidence="1">
    <location>
        <begin position="375"/>
        <end position="393"/>
    </location>
</feature>
<dbReference type="Pfam" id="PF13231">
    <property type="entry name" value="PMT_2"/>
    <property type="match status" value="1"/>
</dbReference>